<gene>
    <name evidence="10" type="ORF">JL107_01370</name>
</gene>
<evidence type="ECO:0000313" key="10">
    <source>
        <dbReference type="EMBL" id="MBM9475085.1"/>
    </source>
</evidence>
<evidence type="ECO:0000256" key="4">
    <source>
        <dbReference type="ARBA" id="ARBA00022525"/>
    </source>
</evidence>
<comment type="caution">
    <text evidence="10">The sequence shown here is derived from an EMBL/GenBank/DDBJ whole genome shotgun (WGS) entry which is preliminary data.</text>
</comment>
<keyword evidence="6" id="KW-0378">Hydrolase</keyword>
<evidence type="ECO:0000256" key="2">
    <source>
        <dbReference type="ARBA" id="ARBA00004613"/>
    </source>
</evidence>
<dbReference type="Pfam" id="PF26410">
    <property type="entry name" value="GH5_mannosidase"/>
    <property type="match status" value="1"/>
</dbReference>
<dbReference type="InterPro" id="IPR045053">
    <property type="entry name" value="MAN-like"/>
</dbReference>
<feature type="chain" id="PRO_5037671183" description="mannan endo-1,4-beta-mannosidase" evidence="8">
    <location>
        <begin position="29"/>
        <end position="502"/>
    </location>
</feature>
<dbReference type="GO" id="GO:0005576">
    <property type="term" value="C:extracellular region"/>
    <property type="evidence" value="ECO:0007669"/>
    <property type="project" value="UniProtKB-SubCell"/>
</dbReference>
<evidence type="ECO:0000256" key="3">
    <source>
        <dbReference type="ARBA" id="ARBA00012706"/>
    </source>
</evidence>
<accession>A0A938YCE2</accession>
<protein>
    <recommendedName>
        <fullName evidence="3">mannan endo-1,4-beta-mannosidase</fullName>
        <ecNumber evidence="3">3.2.1.78</ecNumber>
    </recommendedName>
</protein>
<comment type="catalytic activity">
    <reaction evidence="1">
        <text>Random hydrolysis of (1-&gt;4)-beta-D-mannosidic linkages in mannans, galactomannans and glucomannans.</text>
        <dbReference type="EC" id="3.2.1.78"/>
    </reaction>
</comment>
<dbReference type="AlphaFoldDB" id="A0A938YCE2"/>
<keyword evidence="7" id="KW-0326">Glycosidase</keyword>
<proteinExistence type="predicted"/>
<dbReference type="GO" id="GO:0016985">
    <property type="term" value="F:mannan endo-1,4-beta-mannosidase activity"/>
    <property type="evidence" value="ECO:0007669"/>
    <property type="project" value="TreeGrafter"/>
</dbReference>
<dbReference type="RefSeq" id="WP_205255236.1">
    <property type="nucleotide sequence ID" value="NZ_BAAAPV010000001.1"/>
</dbReference>
<reference evidence="10" key="1">
    <citation type="submission" date="2021-01" db="EMBL/GenBank/DDBJ databases">
        <title>KCTC 19127 draft genome.</title>
        <authorList>
            <person name="An D."/>
        </authorList>
    </citation>
    <scope>NUCLEOTIDE SEQUENCE</scope>
    <source>
        <strain evidence="10">KCTC 19127</strain>
    </source>
</reference>
<evidence type="ECO:0000313" key="11">
    <source>
        <dbReference type="Proteomes" id="UP000663801"/>
    </source>
</evidence>
<sequence>MRRFLALLTAATCTLALLTAGSTGVALAAPAQRTGTATVAPASAQAVQAAGTDFVRREGSALTLGGAPFRFSGTNMYWLALDDNVKDEQGAATYPTEFRIVDAFASARASGVTVVRAWANSVGCERCISPRLGEINQAAFASLDRAVLEAKRSDIRLVLSLLDNWDQFHGSKMTYARWRGTTEDRFWTDPQLIADYQAFITAVLTHRNPLTGLAYRDDPTIMAWQTGNELWCQTCPGNPWFPDWTRQIADHIKSVAPRQLVVDGHGTDPACTTACLDAPSLQIASVDIVDDHHYPPSIARLRDSVTRTRAAGKAYLVGEYDWRNATGGDRLADFLTAVETSGAAGDLFWGLIPHADRAGFVDHQDSFEFYFPGRDDDERARSALLRRHAEVMSRPGALASSAAAATAAMTPGTPVFSTAWATPSGVELAYRGVGGASVYTLQRMPPGGTWTTVYTNLRDQKVTYHRSVLDPNARAVSGTQYRIRAYGLTGIGGPWSAPITAR</sequence>
<feature type="domain" description="Glycoside hydrolase family 5" evidence="9">
    <location>
        <begin position="53"/>
        <end position="266"/>
    </location>
</feature>
<evidence type="ECO:0000256" key="8">
    <source>
        <dbReference type="SAM" id="SignalP"/>
    </source>
</evidence>
<feature type="signal peptide" evidence="8">
    <location>
        <begin position="1"/>
        <end position="28"/>
    </location>
</feature>
<organism evidence="10 11">
    <name type="scientific">Nakamurella flavida</name>
    <dbReference type="NCBI Taxonomy" id="363630"/>
    <lineage>
        <taxon>Bacteria</taxon>
        <taxon>Bacillati</taxon>
        <taxon>Actinomycetota</taxon>
        <taxon>Actinomycetes</taxon>
        <taxon>Nakamurellales</taxon>
        <taxon>Nakamurellaceae</taxon>
        <taxon>Nakamurella</taxon>
    </lineage>
</organism>
<dbReference type="PANTHER" id="PTHR31451:SF39">
    <property type="entry name" value="MANNAN ENDO-1,4-BETA-MANNOSIDASE 1"/>
    <property type="match status" value="1"/>
</dbReference>
<dbReference type="EMBL" id="JAERWL010000002">
    <property type="protein sequence ID" value="MBM9475085.1"/>
    <property type="molecule type" value="Genomic_DNA"/>
</dbReference>
<dbReference type="Proteomes" id="UP000663801">
    <property type="component" value="Unassembled WGS sequence"/>
</dbReference>
<dbReference type="PANTHER" id="PTHR31451">
    <property type="match status" value="1"/>
</dbReference>
<comment type="subcellular location">
    <subcellularLocation>
        <location evidence="2">Secreted</location>
    </subcellularLocation>
</comment>
<evidence type="ECO:0000256" key="1">
    <source>
        <dbReference type="ARBA" id="ARBA00001678"/>
    </source>
</evidence>
<dbReference type="InterPro" id="IPR017853">
    <property type="entry name" value="GH"/>
</dbReference>
<dbReference type="Gene3D" id="3.20.20.80">
    <property type="entry name" value="Glycosidases"/>
    <property type="match status" value="1"/>
</dbReference>
<dbReference type="SUPFAM" id="SSF51445">
    <property type="entry name" value="(Trans)glycosidases"/>
    <property type="match status" value="1"/>
</dbReference>
<dbReference type="InterPro" id="IPR001547">
    <property type="entry name" value="Glyco_hydro_5"/>
</dbReference>
<keyword evidence="5 8" id="KW-0732">Signal</keyword>
<keyword evidence="11" id="KW-1185">Reference proteome</keyword>
<evidence type="ECO:0000259" key="9">
    <source>
        <dbReference type="Pfam" id="PF26410"/>
    </source>
</evidence>
<evidence type="ECO:0000256" key="7">
    <source>
        <dbReference type="ARBA" id="ARBA00023295"/>
    </source>
</evidence>
<evidence type="ECO:0000256" key="5">
    <source>
        <dbReference type="ARBA" id="ARBA00022729"/>
    </source>
</evidence>
<keyword evidence="4" id="KW-0964">Secreted</keyword>
<evidence type="ECO:0000256" key="6">
    <source>
        <dbReference type="ARBA" id="ARBA00022801"/>
    </source>
</evidence>
<name>A0A938YCE2_9ACTN</name>
<dbReference type="EC" id="3.2.1.78" evidence="3"/>